<dbReference type="Proteomes" id="UP000437970">
    <property type="component" value="Unassembled WGS sequence"/>
</dbReference>
<comment type="similarity">
    <text evidence="2">Belongs to the VgrG protein family.</text>
</comment>
<feature type="region of interest" description="Disordered" evidence="4">
    <location>
        <begin position="273"/>
        <end position="292"/>
    </location>
</feature>
<dbReference type="EMBL" id="WIVW01000012">
    <property type="protein sequence ID" value="MQU27119.1"/>
    <property type="molecule type" value="Genomic_DNA"/>
</dbReference>
<dbReference type="EMBL" id="WIWC01000002">
    <property type="protein sequence ID" value="MQT78843.1"/>
    <property type="molecule type" value="Genomic_DNA"/>
</dbReference>
<evidence type="ECO:0000256" key="1">
    <source>
        <dbReference type="ARBA" id="ARBA00004613"/>
    </source>
</evidence>
<evidence type="ECO:0000313" key="8">
    <source>
        <dbReference type="EMBL" id="MQU27119.1"/>
    </source>
</evidence>
<gene>
    <name evidence="7" type="primary">tssI</name>
    <name evidence="7" type="ORF">GHN86_01985</name>
    <name evidence="8" type="ORF">GHO29_11535</name>
</gene>
<dbReference type="Gene3D" id="2.30.110.50">
    <property type="match status" value="1"/>
</dbReference>
<sequence>MSTSARQHTFSLHMQHVQHDFKVLEFSGDEAISTPYAFTIELVSEQAGIDLDTLLGHSAFLAFDSQGSGIHGQISSIEKGSPGSRLTRYSLTLTPHLANLVHRTNHRIFQNLTVQQIIEQLLEEHGIFSDAYAFDAFSPCLPREYCVQYAESDLDFIQRLCFEEGFHYYFKHSPDGHTLVFGDKQQAFTPLEHPTPYVPNNGMVAAEPSIDHFQLKLKIGTNHIVRRDYDFQKASRTLEADSHCERKDRVLEDYSYPGGFKGKADGERISQRTLERHQSGHRQAGGRSNQPRLCSGHFLTLSEHKNTSWNGRWLLTQVHHEGKQPQVLEEQGRPRQPVQPGEFIQGYRNTFEGIPEEVTYRPQKVYPKPRIIGSQTARVTGPAGEEIHCDEFGRVRVKFHWDRSDLNNEQSSCWIRVSSSWAGDGYGAVTIPRVGMEVLVEYLNADPDFPVIFACVPNSLNPVAHDLPANKTQSVFRSRSSPGGSGYNELRIEDRQGQELIYLHAQRDLQQHIKNDSRVQIDGASETRVTGNSVVVLKAQEQHTVTGDRKVQLKASDHLQVATSSHTRVGQLLAAEAGQEVSIQAGARVVLEAGANITLMAGGQHLVIGAGGIFSSTPIVLGGAPVPGTPASPLIPGEVEALHSLVLAPATQMQALQQKHPACPQCEDLKQATAQGVRHVDA</sequence>
<dbReference type="Pfam" id="PF04717">
    <property type="entry name" value="Phage_base_V"/>
    <property type="match status" value="1"/>
</dbReference>
<dbReference type="AlphaFoldDB" id="A0A6A7YQW3"/>
<dbReference type="PANTHER" id="PTHR32305">
    <property type="match status" value="1"/>
</dbReference>
<feature type="domain" description="Gp5/Type VI secretion system Vgr C-terminal trimerisation" evidence="6">
    <location>
        <begin position="474"/>
        <end position="582"/>
    </location>
</feature>
<dbReference type="RefSeq" id="WP_153379021.1">
    <property type="nucleotide sequence ID" value="NZ_WIVW01000012.1"/>
</dbReference>
<comment type="subcellular location">
    <subcellularLocation>
        <location evidence="1">Secreted</location>
    </subcellularLocation>
</comment>
<dbReference type="Pfam" id="PF05954">
    <property type="entry name" value="Phage_GPD"/>
    <property type="match status" value="1"/>
</dbReference>
<dbReference type="InterPro" id="IPR006531">
    <property type="entry name" value="Gp5/Vgr_OB"/>
</dbReference>
<evidence type="ECO:0000256" key="2">
    <source>
        <dbReference type="ARBA" id="ARBA00005558"/>
    </source>
</evidence>
<evidence type="ECO:0000256" key="4">
    <source>
        <dbReference type="SAM" id="MobiDB-lite"/>
    </source>
</evidence>
<comment type="caution">
    <text evidence="7">The sequence shown here is derived from an EMBL/GenBank/DDBJ whole genome shotgun (WGS) entry which is preliminary data.</text>
</comment>
<protein>
    <submittedName>
        <fullName evidence="7">Type VI secretion system tip protein VgrG</fullName>
    </submittedName>
</protein>
<evidence type="ECO:0000313" key="7">
    <source>
        <dbReference type="EMBL" id="MQT78843.1"/>
    </source>
</evidence>
<dbReference type="NCBIfam" id="TIGR03361">
    <property type="entry name" value="VI_Rhs_Vgr"/>
    <property type="match status" value="1"/>
</dbReference>
<proteinExistence type="inferred from homology"/>
<organism evidence="7">
    <name type="scientific">Pseudomonas helleri</name>
    <dbReference type="NCBI Taxonomy" id="1608996"/>
    <lineage>
        <taxon>Bacteria</taxon>
        <taxon>Pseudomonadati</taxon>
        <taxon>Pseudomonadota</taxon>
        <taxon>Gammaproteobacteria</taxon>
        <taxon>Pseudomonadales</taxon>
        <taxon>Pseudomonadaceae</taxon>
        <taxon>Pseudomonas</taxon>
    </lineage>
</organism>
<evidence type="ECO:0000313" key="9">
    <source>
        <dbReference type="Proteomes" id="UP000437970"/>
    </source>
</evidence>
<dbReference type="InterPro" id="IPR037026">
    <property type="entry name" value="Vgr_OB-fold_dom_sf"/>
</dbReference>
<dbReference type="NCBIfam" id="TIGR01646">
    <property type="entry name" value="vgr_GE"/>
    <property type="match status" value="1"/>
</dbReference>
<accession>A0A6A7YQW3</accession>
<dbReference type="Gene3D" id="3.55.50.10">
    <property type="entry name" value="Baseplate protein-like domains"/>
    <property type="match status" value="1"/>
</dbReference>
<dbReference type="Gene3D" id="4.10.220.110">
    <property type="match status" value="1"/>
</dbReference>
<dbReference type="InterPro" id="IPR054030">
    <property type="entry name" value="Gp5_Vgr_C"/>
</dbReference>
<dbReference type="InterPro" id="IPR006533">
    <property type="entry name" value="T6SS_Vgr_RhsGE"/>
</dbReference>
<dbReference type="SUPFAM" id="SSF69349">
    <property type="entry name" value="Phage fibre proteins"/>
    <property type="match status" value="1"/>
</dbReference>
<dbReference type="GO" id="GO:0005576">
    <property type="term" value="C:extracellular region"/>
    <property type="evidence" value="ECO:0007669"/>
    <property type="project" value="UniProtKB-SubCell"/>
</dbReference>
<dbReference type="InterPro" id="IPR017847">
    <property type="entry name" value="T6SS_RhsGE_Vgr_subset"/>
</dbReference>
<evidence type="ECO:0000259" key="6">
    <source>
        <dbReference type="Pfam" id="PF22178"/>
    </source>
</evidence>
<dbReference type="SUPFAM" id="SSF69279">
    <property type="entry name" value="Phage tail proteins"/>
    <property type="match status" value="2"/>
</dbReference>
<reference evidence="7 9" key="1">
    <citation type="submission" date="2019-10" db="EMBL/GenBank/DDBJ databases">
        <title>Evaluation of single-gene subtyping targets for Pseudomonas.</title>
        <authorList>
            <person name="Reichler S.J."/>
            <person name="Orsi R.H."/>
            <person name="Wiedmann M."/>
            <person name="Martin N.H."/>
            <person name="Murphy S.I."/>
        </authorList>
    </citation>
    <scope>NUCLEOTIDE SEQUENCE</scope>
    <source>
        <strain evidence="8 9">FSL R10-1984</strain>
        <strain evidence="7">FSL R10-2339</strain>
    </source>
</reference>
<feature type="domain" description="Gp5/Type VI secretion system Vgr protein OB-fold" evidence="5">
    <location>
        <begin position="391"/>
        <end position="455"/>
    </location>
</feature>
<name>A0A6A7YQW3_9PSED</name>
<evidence type="ECO:0000259" key="5">
    <source>
        <dbReference type="Pfam" id="PF04717"/>
    </source>
</evidence>
<dbReference type="PANTHER" id="PTHR32305:SF15">
    <property type="entry name" value="PROTEIN RHSA-RELATED"/>
    <property type="match status" value="1"/>
</dbReference>
<dbReference type="Pfam" id="PF22178">
    <property type="entry name" value="Gp5_trimer_C"/>
    <property type="match status" value="1"/>
</dbReference>
<dbReference type="Gene3D" id="2.40.50.230">
    <property type="entry name" value="Gp5 N-terminal domain"/>
    <property type="match status" value="1"/>
</dbReference>
<dbReference type="SUPFAM" id="SSF69255">
    <property type="entry name" value="gp5 N-terminal domain-like"/>
    <property type="match status" value="1"/>
</dbReference>
<evidence type="ECO:0000256" key="3">
    <source>
        <dbReference type="ARBA" id="ARBA00022525"/>
    </source>
</evidence>
<keyword evidence="3" id="KW-0964">Secreted</keyword>
<dbReference type="InterPro" id="IPR050708">
    <property type="entry name" value="T6SS_VgrG/RHS"/>
</dbReference>